<sequence>MSAVVHVLLPFFLCIALANTDIFDNVLVDMSYDHYAEKRVDQLPAFLAMPFNCLVNVGYIIVGVYWLTRRMKDPRAAYAKDVFALMAIAYGPVQWARLATLRRAPSVLDQWFTLPIFAWVPVWCRVITHGWSARYAVAVEVCSVASYALALLHERGFELALGAHISVAVLQAAAAQRNFGDQVSLRYFIHAALSCAGFVLLKLLDHELAKFWLFQNLTGHFWSKRQPDVMAASLRLLFSVSRPGSFIASHNLVRPLSLSAHREGYKYVNAQEPLNDMKSITDRAAQTLLWTELFRGLGMTMSYLFREPATINYPFEKGPLSPRFRGEHALRRYPSGEERCIACKLCEAICPAQAITIEAEPRADGSRRTTRYDIDMTKCIYCGFCQEACPVDAIVEGPNFEFSTETHEELLYNKEKLLNNGDKWEAEIAANIQADYLYR</sequence>
<accession>A0A9D3P583</accession>
<feature type="signal peptide" evidence="15">
    <location>
        <begin position="1"/>
        <end position="20"/>
    </location>
</feature>
<dbReference type="GO" id="GO:0005739">
    <property type="term" value="C:mitochondrion"/>
    <property type="evidence" value="ECO:0007669"/>
    <property type="project" value="UniProtKB-ARBA"/>
</dbReference>
<feature type="transmembrane region" description="Helical" evidence="14">
    <location>
        <begin position="187"/>
        <end position="204"/>
    </location>
</feature>
<dbReference type="GO" id="GO:0016020">
    <property type="term" value="C:membrane"/>
    <property type="evidence" value="ECO:0007669"/>
    <property type="project" value="InterPro"/>
</dbReference>
<keyword evidence="8" id="KW-0408">Iron</keyword>
<evidence type="ECO:0000256" key="9">
    <source>
        <dbReference type="ARBA" id="ARBA00023014"/>
    </source>
</evidence>
<evidence type="ECO:0000256" key="11">
    <source>
        <dbReference type="ARBA" id="ARBA00030483"/>
    </source>
</evidence>
<comment type="similarity">
    <text evidence="2">Belongs to the complex I 23 kDa subunit family.</text>
</comment>
<dbReference type="GO" id="GO:0030133">
    <property type="term" value="C:transport vesicle"/>
    <property type="evidence" value="ECO:0007669"/>
    <property type="project" value="TreeGrafter"/>
</dbReference>
<feature type="chain" id="PRO_5039416155" description="NADH dehydrogenase [ubiquinone] iron-sulfur protein 8, mitochondrial" evidence="15">
    <location>
        <begin position="21"/>
        <end position="439"/>
    </location>
</feature>
<keyword evidence="7" id="KW-1278">Translocase</keyword>
<dbReference type="SUPFAM" id="SSF54862">
    <property type="entry name" value="4Fe-4S ferredoxins"/>
    <property type="match status" value="1"/>
</dbReference>
<comment type="caution">
    <text evidence="17">The sequence shown here is derived from an EMBL/GenBank/DDBJ whole genome shotgun (WGS) entry which is preliminary data.</text>
</comment>
<dbReference type="Pfam" id="PF15100">
    <property type="entry name" value="TMEM187"/>
    <property type="match status" value="1"/>
</dbReference>
<keyword evidence="14" id="KW-0812">Transmembrane</keyword>
<reference evidence="17 18" key="1">
    <citation type="submission" date="2021-06" db="EMBL/GenBank/DDBJ databases">
        <title>Chromosome-level genome assembly of the red-tail catfish (Hemibagrus wyckioides).</title>
        <authorList>
            <person name="Shao F."/>
        </authorList>
    </citation>
    <scope>NUCLEOTIDE SEQUENCE [LARGE SCALE GENOMIC DNA]</scope>
    <source>
        <strain evidence="17">EC202008001</strain>
        <tissue evidence="17">Blood</tissue>
    </source>
</reference>
<dbReference type="GO" id="GO:0046872">
    <property type="term" value="F:metal ion binding"/>
    <property type="evidence" value="ECO:0007669"/>
    <property type="project" value="UniProtKB-KW"/>
</dbReference>
<dbReference type="NCBIfam" id="NF004538">
    <property type="entry name" value="PRK05888.1-4"/>
    <property type="match status" value="1"/>
</dbReference>
<dbReference type="Pfam" id="PF12838">
    <property type="entry name" value="Fer4_7"/>
    <property type="match status" value="1"/>
</dbReference>
<dbReference type="Proteomes" id="UP000824219">
    <property type="component" value="Linkage Group LG03"/>
</dbReference>
<evidence type="ECO:0000256" key="5">
    <source>
        <dbReference type="ARBA" id="ARBA00022485"/>
    </source>
</evidence>
<dbReference type="InterPro" id="IPR017900">
    <property type="entry name" value="4Fe4S_Fe_S_CS"/>
</dbReference>
<feature type="transmembrane region" description="Helical" evidence="14">
    <location>
        <begin position="44"/>
        <end position="66"/>
    </location>
</feature>
<evidence type="ECO:0000256" key="13">
    <source>
        <dbReference type="ARBA" id="ARBA00049551"/>
    </source>
</evidence>
<organism evidence="17 18">
    <name type="scientific">Hemibagrus wyckioides</name>
    <dbReference type="NCBI Taxonomy" id="337641"/>
    <lineage>
        <taxon>Eukaryota</taxon>
        <taxon>Metazoa</taxon>
        <taxon>Chordata</taxon>
        <taxon>Craniata</taxon>
        <taxon>Vertebrata</taxon>
        <taxon>Euteleostomi</taxon>
        <taxon>Actinopterygii</taxon>
        <taxon>Neopterygii</taxon>
        <taxon>Teleostei</taxon>
        <taxon>Ostariophysi</taxon>
        <taxon>Siluriformes</taxon>
        <taxon>Bagridae</taxon>
        <taxon>Hemibagrus</taxon>
    </lineage>
</organism>
<evidence type="ECO:0000256" key="4">
    <source>
        <dbReference type="ARBA" id="ARBA00013839"/>
    </source>
</evidence>
<dbReference type="Gene3D" id="3.30.70.3270">
    <property type="match status" value="1"/>
</dbReference>
<dbReference type="NCBIfam" id="TIGR01971">
    <property type="entry name" value="NuoI"/>
    <property type="match status" value="1"/>
</dbReference>
<evidence type="ECO:0000256" key="14">
    <source>
        <dbReference type="SAM" id="Phobius"/>
    </source>
</evidence>
<dbReference type="EC" id="7.1.1.2" evidence="3"/>
<keyword evidence="14" id="KW-1133">Transmembrane helix</keyword>
<dbReference type="GO" id="GO:0016651">
    <property type="term" value="F:oxidoreductase activity, acting on NAD(P)H"/>
    <property type="evidence" value="ECO:0007669"/>
    <property type="project" value="InterPro"/>
</dbReference>
<dbReference type="GO" id="GO:0051539">
    <property type="term" value="F:4 iron, 4 sulfur cluster binding"/>
    <property type="evidence" value="ECO:0007669"/>
    <property type="project" value="UniProtKB-KW"/>
</dbReference>
<dbReference type="InterPro" id="IPR028066">
    <property type="entry name" value="TMEM187"/>
</dbReference>
<dbReference type="AlphaFoldDB" id="A0A9D3P583"/>
<dbReference type="PANTHER" id="PTHR15066:SF0">
    <property type="entry name" value="TRANSMEMBRANE PROTEIN 187"/>
    <property type="match status" value="1"/>
</dbReference>
<evidence type="ECO:0000256" key="8">
    <source>
        <dbReference type="ARBA" id="ARBA00023004"/>
    </source>
</evidence>
<comment type="catalytic activity">
    <reaction evidence="13">
        <text>a ubiquinone + NADH + 5 H(+)(in) = a ubiquinol + NAD(+) + 4 H(+)(out)</text>
        <dbReference type="Rhea" id="RHEA:29091"/>
        <dbReference type="Rhea" id="RHEA-COMP:9565"/>
        <dbReference type="Rhea" id="RHEA-COMP:9566"/>
        <dbReference type="ChEBI" id="CHEBI:15378"/>
        <dbReference type="ChEBI" id="CHEBI:16389"/>
        <dbReference type="ChEBI" id="CHEBI:17976"/>
        <dbReference type="ChEBI" id="CHEBI:57540"/>
        <dbReference type="ChEBI" id="CHEBI:57945"/>
        <dbReference type="EC" id="7.1.1.2"/>
    </reaction>
</comment>
<evidence type="ECO:0000256" key="7">
    <source>
        <dbReference type="ARBA" id="ARBA00022967"/>
    </source>
</evidence>
<dbReference type="HAMAP" id="MF_01351">
    <property type="entry name" value="NDH1_NuoI"/>
    <property type="match status" value="1"/>
</dbReference>
<dbReference type="OrthoDB" id="204405at2759"/>
<evidence type="ECO:0000256" key="6">
    <source>
        <dbReference type="ARBA" id="ARBA00022723"/>
    </source>
</evidence>
<dbReference type="FunFam" id="3.30.70.3270:FF:000001">
    <property type="entry name" value="NADH-quinone oxidoreductase subunit I 1"/>
    <property type="match status" value="1"/>
</dbReference>
<comment type="cofactor">
    <cofactor evidence="1">
        <name>[4Fe-4S] cluster</name>
        <dbReference type="ChEBI" id="CHEBI:49883"/>
    </cofactor>
</comment>
<dbReference type="PROSITE" id="PS51379">
    <property type="entry name" value="4FE4S_FER_2"/>
    <property type="match status" value="2"/>
</dbReference>
<keyword evidence="18" id="KW-1185">Reference proteome</keyword>
<evidence type="ECO:0000313" key="17">
    <source>
        <dbReference type="EMBL" id="KAG7333809.1"/>
    </source>
</evidence>
<comment type="function">
    <text evidence="10">Core subunit of the mitochondrial membrane respiratory chain NADH dehydrogenase (Complex I) which catalyzes electron transfer from NADH through the respiratory chain, using ubiquinone as an electron acceptor. Essential for the catalytic activity and assembly of complex I.</text>
</comment>
<proteinExistence type="inferred from homology"/>
<evidence type="ECO:0000256" key="10">
    <source>
        <dbReference type="ARBA" id="ARBA00024313"/>
    </source>
</evidence>
<keyword evidence="5" id="KW-0004">4Fe-4S</keyword>
<dbReference type="InterPro" id="IPR010226">
    <property type="entry name" value="NADH_quinone_OxRdtase_chainI"/>
</dbReference>
<evidence type="ECO:0000256" key="12">
    <source>
        <dbReference type="ARBA" id="ARBA00031551"/>
    </source>
</evidence>
<evidence type="ECO:0000256" key="3">
    <source>
        <dbReference type="ARBA" id="ARBA00012944"/>
    </source>
</evidence>
<keyword evidence="9" id="KW-0411">Iron-sulfur</keyword>
<protein>
    <recommendedName>
        <fullName evidence="4">NADH dehydrogenase [ubiquinone] iron-sulfur protein 8, mitochondrial</fullName>
        <ecNumber evidence="3">7.1.1.2</ecNumber>
    </recommendedName>
    <alternativeName>
        <fullName evidence="11">Complex I-23kD</fullName>
    </alternativeName>
    <alternativeName>
        <fullName evidence="12">NADH-ubiquinone oxidoreductase 23 kDa subunit</fullName>
    </alternativeName>
</protein>
<dbReference type="PANTHER" id="PTHR15066">
    <property type="entry name" value="TRANSMEMBRANE PROTEIN 187"/>
    <property type="match status" value="1"/>
</dbReference>
<evidence type="ECO:0000256" key="2">
    <source>
        <dbReference type="ARBA" id="ARBA00010277"/>
    </source>
</evidence>
<dbReference type="GO" id="GO:0008137">
    <property type="term" value="F:NADH dehydrogenase (ubiquinone) activity"/>
    <property type="evidence" value="ECO:0007669"/>
    <property type="project" value="UniProtKB-EC"/>
</dbReference>
<feature type="domain" description="4Fe-4S ferredoxin-type" evidence="16">
    <location>
        <begin position="331"/>
        <end position="360"/>
    </location>
</feature>
<evidence type="ECO:0000313" key="18">
    <source>
        <dbReference type="Proteomes" id="UP000824219"/>
    </source>
</evidence>
<evidence type="ECO:0000256" key="15">
    <source>
        <dbReference type="SAM" id="SignalP"/>
    </source>
</evidence>
<keyword evidence="6" id="KW-0479">Metal-binding</keyword>
<feature type="domain" description="4Fe-4S ferredoxin-type" evidence="16">
    <location>
        <begin position="370"/>
        <end position="399"/>
    </location>
</feature>
<keyword evidence="15" id="KW-0732">Signal</keyword>
<dbReference type="PROSITE" id="PS00198">
    <property type="entry name" value="4FE4S_FER_1"/>
    <property type="match status" value="1"/>
</dbReference>
<keyword evidence="14" id="KW-0472">Membrane</keyword>
<dbReference type="InterPro" id="IPR017896">
    <property type="entry name" value="4Fe4S_Fe-S-bd"/>
</dbReference>
<name>A0A9D3P583_9TELE</name>
<dbReference type="EMBL" id="JAHKSW010000003">
    <property type="protein sequence ID" value="KAG7333809.1"/>
    <property type="molecule type" value="Genomic_DNA"/>
</dbReference>
<gene>
    <name evidence="17" type="ORF">KOW79_002216</name>
</gene>
<evidence type="ECO:0000259" key="16">
    <source>
        <dbReference type="PROSITE" id="PS51379"/>
    </source>
</evidence>
<evidence type="ECO:0000256" key="1">
    <source>
        <dbReference type="ARBA" id="ARBA00001966"/>
    </source>
</evidence>
<dbReference type="NCBIfam" id="NF004539">
    <property type="entry name" value="PRK05888.1-5"/>
    <property type="match status" value="1"/>
</dbReference>